<protein>
    <submittedName>
        <fullName evidence="10">Four-carbon acid sugar kinase family protein</fullName>
    </submittedName>
</protein>
<dbReference type="Proteomes" id="UP000463700">
    <property type="component" value="Unassembled WGS sequence"/>
</dbReference>
<dbReference type="GO" id="GO:0016301">
    <property type="term" value="F:kinase activity"/>
    <property type="evidence" value="ECO:0007669"/>
    <property type="project" value="UniProtKB-KW"/>
</dbReference>
<dbReference type="EMBL" id="VOSW01000063">
    <property type="protein sequence ID" value="KAE8756443.1"/>
    <property type="molecule type" value="Genomic_DNA"/>
</dbReference>
<comment type="caution">
    <text evidence="10">The sequence shown here is derived from an EMBL/GenBank/DDBJ whole genome shotgun (WGS) entry which is preliminary data.</text>
</comment>
<keyword evidence="4 10" id="KW-0418">Kinase</keyword>
<gene>
    <name evidence="10" type="ORF">FSO04_29025</name>
</gene>
<dbReference type="InterPro" id="IPR037051">
    <property type="entry name" value="4-carb_acid_sugar_kinase_N_sf"/>
</dbReference>
<dbReference type="Gene3D" id="3.40.50.10840">
    <property type="entry name" value="Putative sugar-binding, N-terminal domain"/>
    <property type="match status" value="1"/>
</dbReference>
<dbReference type="InterPro" id="IPR042213">
    <property type="entry name" value="NBD_C_sf"/>
</dbReference>
<dbReference type="OrthoDB" id="191465at2"/>
<dbReference type="GO" id="GO:0005524">
    <property type="term" value="F:ATP binding"/>
    <property type="evidence" value="ECO:0007669"/>
    <property type="project" value="UniProtKB-KW"/>
</dbReference>
<evidence type="ECO:0000256" key="5">
    <source>
        <dbReference type="ARBA" id="ARBA00022840"/>
    </source>
</evidence>
<reference evidence="10 11" key="1">
    <citation type="journal article" date="2020" name="Int. J. Syst. Evol. Microbiol.">
        <title>Paraburkholderia madseniana sp. nov., a phenolic acid-degrading bacterium isolated from acidic forest soil.</title>
        <authorList>
            <person name="Wilhelm R.C."/>
            <person name="Murphy S.J.L."/>
            <person name="Feriancek N.M."/>
            <person name="Karasz D.C."/>
            <person name="DeRito C.M."/>
            <person name="Newman J.D."/>
            <person name="Buckley D.H."/>
        </authorList>
    </citation>
    <scope>NUCLEOTIDE SEQUENCE [LARGE SCALE GENOMIC DNA]</scope>
    <source>
        <strain evidence="10 11">RP11</strain>
    </source>
</reference>
<sequence length="483" mass="50480">MRRRDCDRVADPHCGRRKAGRQACRRQPRCCIGGDPVSNTSILIIADDLSGAADCAIAFAGAGRSTAVTLNASRAMGAAEVIAVDTDSRRMSPAEAAHCTRAAWLVQRAPGRRLYKKIDSTLRGNWATEVAALQPLAGLAIVATAFPATGRTVREGRVFVRGVPLENTETWKLEHAARSADLNAMVEAVGLRTAPLGVDALRGDPAALRDAISVVASSGAQALIVDAETDADLRALAQATASMGKALFWVGSGGLARELASLSDLFDVATEAAQDAPPKSEQQRGAILILVGSLSAVSEQQCAMLRERACVGELIVPPVVLRAGELHLEWAAWQARVGAHLSEHTDLLVRIGRDDLFDPAEGAQLSAALASLVAPFFTHLSGLIATGGETARAMLGTAGIDSLQLLSEIEPGVAVGRPHGNPRLTVVTKAGAFGSEHALYGAYLHLRGTPEFADSESGSAHPGGTTTSSPARETNQRHSGKTS</sequence>
<comment type="similarity">
    <text evidence="1">Belongs to the four-carbon acid sugar kinase family.</text>
</comment>
<keyword evidence="5" id="KW-0067">ATP-binding</keyword>
<feature type="region of interest" description="Disordered" evidence="7">
    <location>
        <begin position="451"/>
        <end position="483"/>
    </location>
</feature>
<organism evidence="10 11">
    <name type="scientific">Paraburkholderia madseniana</name>
    <dbReference type="NCBI Taxonomy" id="2599607"/>
    <lineage>
        <taxon>Bacteria</taxon>
        <taxon>Pseudomonadati</taxon>
        <taxon>Pseudomonadota</taxon>
        <taxon>Betaproteobacteria</taxon>
        <taxon>Burkholderiales</taxon>
        <taxon>Burkholderiaceae</taxon>
        <taxon>Paraburkholderia</taxon>
    </lineage>
</organism>
<dbReference type="AlphaFoldDB" id="A0A6N6W7M2"/>
<accession>A0A6N6W7M2</accession>
<feature type="compositionally biased region" description="Polar residues" evidence="7">
    <location>
        <begin position="464"/>
        <end position="473"/>
    </location>
</feature>
<name>A0A6N6W7M2_9BURK</name>
<keyword evidence="2" id="KW-0808">Transferase</keyword>
<dbReference type="SUPFAM" id="SSF142764">
    <property type="entry name" value="YgbK-like"/>
    <property type="match status" value="1"/>
</dbReference>
<keyword evidence="3" id="KW-0547">Nucleotide-binding</keyword>
<dbReference type="Pfam" id="PF17042">
    <property type="entry name" value="NBD_C"/>
    <property type="match status" value="1"/>
</dbReference>
<evidence type="ECO:0000256" key="2">
    <source>
        <dbReference type="ARBA" id="ARBA00022679"/>
    </source>
</evidence>
<evidence type="ECO:0000259" key="8">
    <source>
        <dbReference type="Pfam" id="PF07005"/>
    </source>
</evidence>
<evidence type="ECO:0000313" key="10">
    <source>
        <dbReference type="EMBL" id="KAE8756443.1"/>
    </source>
</evidence>
<evidence type="ECO:0000256" key="3">
    <source>
        <dbReference type="ARBA" id="ARBA00022741"/>
    </source>
</evidence>
<evidence type="ECO:0000256" key="4">
    <source>
        <dbReference type="ARBA" id="ARBA00022777"/>
    </source>
</evidence>
<feature type="domain" description="Four-carbon acid sugar kinase N-terminal" evidence="8">
    <location>
        <begin position="42"/>
        <end position="259"/>
    </location>
</feature>
<proteinExistence type="inferred from homology"/>
<evidence type="ECO:0000256" key="1">
    <source>
        <dbReference type="ARBA" id="ARBA00005715"/>
    </source>
</evidence>
<evidence type="ECO:0000259" key="9">
    <source>
        <dbReference type="Pfam" id="PF17042"/>
    </source>
</evidence>
<feature type="domain" description="Four-carbon acid sugar kinase nucleotide binding" evidence="9">
    <location>
        <begin position="288"/>
        <end position="439"/>
    </location>
</feature>
<dbReference type="Pfam" id="PF07005">
    <property type="entry name" value="SBD_N"/>
    <property type="match status" value="1"/>
</dbReference>
<evidence type="ECO:0000256" key="6">
    <source>
        <dbReference type="ARBA" id="ARBA00023277"/>
    </source>
</evidence>
<evidence type="ECO:0000256" key="7">
    <source>
        <dbReference type="SAM" id="MobiDB-lite"/>
    </source>
</evidence>
<evidence type="ECO:0000313" key="11">
    <source>
        <dbReference type="Proteomes" id="UP000463700"/>
    </source>
</evidence>
<dbReference type="InterPro" id="IPR031475">
    <property type="entry name" value="NBD_C"/>
</dbReference>
<keyword evidence="6" id="KW-0119">Carbohydrate metabolism</keyword>
<dbReference type="Gene3D" id="3.40.980.20">
    <property type="entry name" value="Four-carbon acid sugar kinase, nucleotide binding domain"/>
    <property type="match status" value="1"/>
</dbReference>
<dbReference type="InterPro" id="IPR010737">
    <property type="entry name" value="4-carb_acid_sugar_kinase_N"/>
</dbReference>